<gene>
    <name evidence="1" type="ORF">ES332_D03G149300v1</name>
</gene>
<evidence type="ECO:0000313" key="2">
    <source>
        <dbReference type="Proteomes" id="UP000322667"/>
    </source>
</evidence>
<name>A0A5D2LMK6_GOSTO</name>
<evidence type="ECO:0000313" key="1">
    <source>
        <dbReference type="EMBL" id="TYH80701.1"/>
    </source>
</evidence>
<organism evidence="1 2">
    <name type="scientific">Gossypium tomentosum</name>
    <name type="common">Hawaiian cotton</name>
    <name type="synonym">Gossypium sandvicense</name>
    <dbReference type="NCBI Taxonomy" id="34277"/>
    <lineage>
        <taxon>Eukaryota</taxon>
        <taxon>Viridiplantae</taxon>
        <taxon>Streptophyta</taxon>
        <taxon>Embryophyta</taxon>
        <taxon>Tracheophyta</taxon>
        <taxon>Spermatophyta</taxon>
        <taxon>Magnoliopsida</taxon>
        <taxon>eudicotyledons</taxon>
        <taxon>Gunneridae</taxon>
        <taxon>Pentapetalae</taxon>
        <taxon>rosids</taxon>
        <taxon>malvids</taxon>
        <taxon>Malvales</taxon>
        <taxon>Malvaceae</taxon>
        <taxon>Malvoideae</taxon>
        <taxon>Gossypium</taxon>
    </lineage>
</organism>
<accession>A0A5D2LMK6</accession>
<keyword evidence="2" id="KW-1185">Reference proteome</keyword>
<reference evidence="1 2" key="1">
    <citation type="submission" date="2019-07" db="EMBL/GenBank/DDBJ databases">
        <title>WGS assembly of Gossypium tomentosum.</title>
        <authorList>
            <person name="Chen Z.J."/>
            <person name="Sreedasyam A."/>
            <person name="Ando A."/>
            <person name="Song Q."/>
            <person name="De L."/>
            <person name="Hulse-Kemp A."/>
            <person name="Ding M."/>
            <person name="Ye W."/>
            <person name="Kirkbride R."/>
            <person name="Jenkins J."/>
            <person name="Plott C."/>
            <person name="Lovell J."/>
            <person name="Lin Y.-M."/>
            <person name="Vaughn R."/>
            <person name="Liu B."/>
            <person name="Li W."/>
            <person name="Simpson S."/>
            <person name="Scheffler B."/>
            <person name="Saski C."/>
            <person name="Grover C."/>
            <person name="Hu G."/>
            <person name="Conover J."/>
            <person name="Carlson J."/>
            <person name="Shu S."/>
            <person name="Boston L."/>
            <person name="Williams M."/>
            <person name="Peterson D."/>
            <person name="Mcgee K."/>
            <person name="Jones D."/>
            <person name="Wendel J."/>
            <person name="Stelly D."/>
            <person name="Grimwood J."/>
            <person name="Schmutz J."/>
        </authorList>
    </citation>
    <scope>NUCLEOTIDE SEQUENCE [LARGE SCALE GENOMIC DNA]</scope>
    <source>
        <strain evidence="1">7179.01</strain>
    </source>
</reference>
<dbReference type="Proteomes" id="UP000322667">
    <property type="component" value="Chromosome D03"/>
</dbReference>
<dbReference type="AlphaFoldDB" id="A0A5D2LMK6"/>
<dbReference type="EMBL" id="CM017625">
    <property type="protein sequence ID" value="TYH80701.1"/>
    <property type="molecule type" value="Genomic_DNA"/>
</dbReference>
<sequence>MWRTFWIQTFNLWRIPPPIQTPRELQKWANSRRSARKTISHVVDTSLTPCLIDCMISTCRYNLRWKYGKLLKRNTTLSNKDNYWKKLLHIAGDFIMEKILRHLHIEEETWKRDMVYLPQISKVIILFKTST</sequence>
<protein>
    <submittedName>
        <fullName evidence="1">Uncharacterized protein</fullName>
    </submittedName>
</protein>
<proteinExistence type="predicted"/>